<accession>A0A3G9IVB3</accession>
<protein>
    <recommendedName>
        <fullName evidence="1">HTH cro/C1-type domain-containing protein</fullName>
    </recommendedName>
</protein>
<dbReference type="InterPro" id="IPR001387">
    <property type="entry name" value="Cro/C1-type_HTH"/>
</dbReference>
<feature type="domain" description="HTH cro/C1-type" evidence="1">
    <location>
        <begin position="22"/>
        <end position="76"/>
    </location>
</feature>
<gene>
    <name evidence="2" type="ORF">Back2_18980</name>
</gene>
<evidence type="ECO:0000313" key="2">
    <source>
        <dbReference type="EMBL" id="BBH17611.1"/>
    </source>
</evidence>
<keyword evidence="3" id="KW-1185">Reference proteome</keyword>
<dbReference type="SMART" id="SM00530">
    <property type="entry name" value="HTH_XRE"/>
    <property type="match status" value="1"/>
</dbReference>
<dbReference type="EMBL" id="AP019307">
    <property type="protein sequence ID" value="BBH17611.1"/>
    <property type="molecule type" value="Genomic_DNA"/>
</dbReference>
<name>A0A3G9IVB3_9ACTN</name>
<dbReference type="Proteomes" id="UP000271573">
    <property type="component" value="Chromosome"/>
</dbReference>
<dbReference type="GO" id="GO:0003677">
    <property type="term" value="F:DNA binding"/>
    <property type="evidence" value="ECO:0007669"/>
    <property type="project" value="InterPro"/>
</dbReference>
<dbReference type="Gene3D" id="1.10.260.40">
    <property type="entry name" value="lambda repressor-like DNA-binding domains"/>
    <property type="match status" value="1"/>
</dbReference>
<sequence length="169" mass="18610">MPTALAPLDPRVVVAAQWLNLIELRRNQFGLSLEALAVRAGVSPQTLTNLRKGGMPQKRTLAALQQALDLSSDIDLARQRIHEAGLQRARDAVAREATEANDPGALESQRIAIEAVAALAESRLREFPELRHDILKKLVVSADHCTLDRTLGWLRDLASPRGEDFPAER</sequence>
<dbReference type="InterPro" id="IPR010982">
    <property type="entry name" value="Lambda_DNA-bd_dom_sf"/>
</dbReference>
<dbReference type="SUPFAM" id="SSF47413">
    <property type="entry name" value="lambda repressor-like DNA-binding domains"/>
    <property type="match status" value="1"/>
</dbReference>
<reference evidence="2 3" key="1">
    <citation type="submission" date="2018-11" db="EMBL/GenBank/DDBJ databases">
        <title>Complete genome sequence of Nocardioides baekrokdamisoli strain KCTC 39748.</title>
        <authorList>
            <person name="Kang S.W."/>
            <person name="Lee K.C."/>
            <person name="Kim K.K."/>
            <person name="Kim J.S."/>
            <person name="Kim D.S."/>
            <person name="Ko S.H."/>
            <person name="Yang S.H."/>
            <person name="Shin Y.K."/>
            <person name="Lee J.S."/>
        </authorList>
    </citation>
    <scope>NUCLEOTIDE SEQUENCE [LARGE SCALE GENOMIC DNA]</scope>
    <source>
        <strain evidence="2 3">KCTC 39748</strain>
    </source>
</reference>
<evidence type="ECO:0000259" key="1">
    <source>
        <dbReference type="PROSITE" id="PS50943"/>
    </source>
</evidence>
<organism evidence="2 3">
    <name type="scientific">Nocardioides baekrokdamisoli</name>
    <dbReference type="NCBI Taxonomy" id="1804624"/>
    <lineage>
        <taxon>Bacteria</taxon>
        <taxon>Bacillati</taxon>
        <taxon>Actinomycetota</taxon>
        <taxon>Actinomycetes</taxon>
        <taxon>Propionibacteriales</taxon>
        <taxon>Nocardioidaceae</taxon>
        <taxon>Nocardioides</taxon>
    </lineage>
</organism>
<dbReference type="Pfam" id="PF01381">
    <property type="entry name" value="HTH_3"/>
    <property type="match status" value="1"/>
</dbReference>
<dbReference type="RefSeq" id="WP_164512559.1">
    <property type="nucleotide sequence ID" value="NZ_AP019307.1"/>
</dbReference>
<dbReference type="KEGG" id="nbe:Back2_18980"/>
<proteinExistence type="predicted"/>
<dbReference type="PROSITE" id="PS50943">
    <property type="entry name" value="HTH_CROC1"/>
    <property type="match status" value="1"/>
</dbReference>
<dbReference type="CDD" id="cd00093">
    <property type="entry name" value="HTH_XRE"/>
    <property type="match status" value="1"/>
</dbReference>
<evidence type="ECO:0000313" key="3">
    <source>
        <dbReference type="Proteomes" id="UP000271573"/>
    </source>
</evidence>
<dbReference type="AlphaFoldDB" id="A0A3G9IVB3"/>